<dbReference type="InterPro" id="IPR011006">
    <property type="entry name" value="CheY-like_superfamily"/>
</dbReference>
<evidence type="ECO:0000256" key="4">
    <source>
        <dbReference type="ARBA" id="ARBA00023163"/>
    </source>
</evidence>
<dbReference type="InterPro" id="IPR005561">
    <property type="entry name" value="ANTAR"/>
</dbReference>
<dbReference type="RefSeq" id="WP_364818997.1">
    <property type="nucleotide sequence ID" value="NZ_JBFAYM010000002.1"/>
</dbReference>
<name>A0ABW7X644_9NOCA</name>
<dbReference type="PROSITE" id="PS50921">
    <property type="entry name" value="ANTAR"/>
    <property type="match status" value="1"/>
</dbReference>
<dbReference type="Pfam" id="PF13185">
    <property type="entry name" value="GAF_2"/>
    <property type="match status" value="1"/>
</dbReference>
<evidence type="ECO:0000313" key="7">
    <source>
        <dbReference type="Proteomes" id="UP001611415"/>
    </source>
</evidence>
<proteinExistence type="predicted"/>
<evidence type="ECO:0000259" key="5">
    <source>
        <dbReference type="PROSITE" id="PS50921"/>
    </source>
</evidence>
<keyword evidence="3" id="KW-0805">Transcription regulation</keyword>
<dbReference type="SMART" id="SM01012">
    <property type="entry name" value="ANTAR"/>
    <property type="match status" value="1"/>
</dbReference>
<dbReference type="Gene3D" id="1.10.10.10">
    <property type="entry name" value="Winged helix-like DNA-binding domain superfamily/Winged helix DNA-binding domain"/>
    <property type="match status" value="1"/>
</dbReference>
<dbReference type="SUPFAM" id="SSF52172">
    <property type="entry name" value="CheY-like"/>
    <property type="match status" value="1"/>
</dbReference>
<dbReference type="SMART" id="SM00065">
    <property type="entry name" value="GAF"/>
    <property type="match status" value="1"/>
</dbReference>
<dbReference type="Proteomes" id="UP001611415">
    <property type="component" value="Unassembled WGS sequence"/>
</dbReference>
<keyword evidence="2" id="KW-0418">Kinase</keyword>
<dbReference type="PIRSF" id="PIRSF036625">
    <property type="entry name" value="GAF_ANTAR"/>
    <property type="match status" value="1"/>
</dbReference>
<dbReference type="InterPro" id="IPR029016">
    <property type="entry name" value="GAF-like_dom_sf"/>
</dbReference>
<dbReference type="InterPro" id="IPR036388">
    <property type="entry name" value="WH-like_DNA-bd_sf"/>
</dbReference>
<keyword evidence="1" id="KW-0808">Transferase</keyword>
<comment type="caution">
    <text evidence="6">The sequence shown here is derived from an EMBL/GenBank/DDBJ whole genome shotgun (WGS) entry which is preliminary data.</text>
</comment>
<evidence type="ECO:0000256" key="3">
    <source>
        <dbReference type="ARBA" id="ARBA00023015"/>
    </source>
</evidence>
<organism evidence="6 7">
    <name type="scientific">Nocardia xishanensis</name>
    <dbReference type="NCBI Taxonomy" id="238964"/>
    <lineage>
        <taxon>Bacteria</taxon>
        <taxon>Bacillati</taxon>
        <taxon>Actinomycetota</taxon>
        <taxon>Actinomycetes</taxon>
        <taxon>Mycobacteriales</taxon>
        <taxon>Nocardiaceae</taxon>
        <taxon>Nocardia</taxon>
    </lineage>
</organism>
<dbReference type="SUPFAM" id="SSF55781">
    <property type="entry name" value="GAF domain-like"/>
    <property type="match status" value="1"/>
</dbReference>
<dbReference type="EMBL" id="JBIRYO010000017">
    <property type="protein sequence ID" value="MFI2476551.1"/>
    <property type="molecule type" value="Genomic_DNA"/>
</dbReference>
<evidence type="ECO:0000256" key="2">
    <source>
        <dbReference type="ARBA" id="ARBA00022777"/>
    </source>
</evidence>
<gene>
    <name evidence="6" type="ORF">ACH49W_24485</name>
</gene>
<sequence>MGAHAPLLDVLVRSVGTMTSDFDVVELSQQLVDACTELTGGAEAGLFLGDHRGELRVLAATDERARLLVETVDGPSRQAYRTSSPAIVDDLAAATLVWPEFARHAIEHGYRSTYALPLRLRTDNLGALTIFGAAPGALDRAAVRSGQILADLAAIGIAQHVLRPRVEPMQARLPVALHDRVVIEQAKGVLAERGDLDMTEAFGRLRAHARRCGVRMAELAGALVTGSIDAGVVLATPVEHRA</sequence>
<protein>
    <submittedName>
        <fullName evidence="6">GAF and ANTAR domain-containing protein</fullName>
    </submittedName>
</protein>
<keyword evidence="7" id="KW-1185">Reference proteome</keyword>
<dbReference type="Gene3D" id="3.30.450.40">
    <property type="match status" value="1"/>
</dbReference>
<dbReference type="Pfam" id="PF03861">
    <property type="entry name" value="ANTAR"/>
    <property type="match status" value="1"/>
</dbReference>
<evidence type="ECO:0000313" key="6">
    <source>
        <dbReference type="EMBL" id="MFI2476551.1"/>
    </source>
</evidence>
<keyword evidence="4" id="KW-0804">Transcription</keyword>
<reference evidence="6 7" key="1">
    <citation type="submission" date="2024-10" db="EMBL/GenBank/DDBJ databases">
        <title>The Natural Products Discovery Center: Release of the First 8490 Sequenced Strains for Exploring Actinobacteria Biosynthetic Diversity.</title>
        <authorList>
            <person name="Kalkreuter E."/>
            <person name="Kautsar S.A."/>
            <person name="Yang D."/>
            <person name="Bader C.D."/>
            <person name="Teijaro C.N."/>
            <person name="Fluegel L."/>
            <person name="Davis C.M."/>
            <person name="Simpson J.R."/>
            <person name="Lauterbach L."/>
            <person name="Steele A.D."/>
            <person name="Gui C."/>
            <person name="Meng S."/>
            <person name="Li G."/>
            <person name="Viehrig K."/>
            <person name="Ye F."/>
            <person name="Su P."/>
            <person name="Kiefer A.F."/>
            <person name="Nichols A."/>
            <person name="Cepeda A.J."/>
            <person name="Yan W."/>
            <person name="Fan B."/>
            <person name="Jiang Y."/>
            <person name="Adhikari A."/>
            <person name="Zheng C.-J."/>
            <person name="Schuster L."/>
            <person name="Cowan T.M."/>
            <person name="Smanski M.J."/>
            <person name="Chevrette M.G."/>
            <person name="De Carvalho L.P.S."/>
            <person name="Shen B."/>
        </authorList>
    </citation>
    <scope>NUCLEOTIDE SEQUENCE [LARGE SCALE GENOMIC DNA]</scope>
    <source>
        <strain evidence="6 7">NPDC019275</strain>
    </source>
</reference>
<feature type="domain" description="ANTAR" evidence="5">
    <location>
        <begin position="163"/>
        <end position="224"/>
    </location>
</feature>
<dbReference type="InterPro" id="IPR012074">
    <property type="entry name" value="GAF_ANTAR"/>
</dbReference>
<accession>A0ABW7X644</accession>
<evidence type="ECO:0000256" key="1">
    <source>
        <dbReference type="ARBA" id="ARBA00022679"/>
    </source>
</evidence>
<dbReference type="InterPro" id="IPR003018">
    <property type="entry name" value="GAF"/>
</dbReference>